<protein>
    <submittedName>
        <fullName evidence="1">Uncharacterized protein</fullName>
    </submittedName>
</protein>
<organism evidence="1 2">
    <name type="scientific">Catellatospora bangladeshensis</name>
    <dbReference type="NCBI Taxonomy" id="310355"/>
    <lineage>
        <taxon>Bacteria</taxon>
        <taxon>Bacillati</taxon>
        <taxon>Actinomycetota</taxon>
        <taxon>Actinomycetes</taxon>
        <taxon>Micromonosporales</taxon>
        <taxon>Micromonosporaceae</taxon>
        <taxon>Catellatospora</taxon>
    </lineage>
</organism>
<dbReference type="RefSeq" id="WP_203752109.1">
    <property type="nucleotide sequence ID" value="NZ_BONF01000034.1"/>
</dbReference>
<evidence type="ECO:0000313" key="1">
    <source>
        <dbReference type="EMBL" id="GIF84186.1"/>
    </source>
</evidence>
<name>A0A8J3JGK0_9ACTN</name>
<gene>
    <name evidence="1" type="ORF">Cba03nite_55350</name>
</gene>
<comment type="caution">
    <text evidence="1">The sequence shown here is derived from an EMBL/GenBank/DDBJ whole genome shotgun (WGS) entry which is preliminary data.</text>
</comment>
<evidence type="ECO:0000313" key="2">
    <source>
        <dbReference type="Proteomes" id="UP000601223"/>
    </source>
</evidence>
<dbReference type="AlphaFoldDB" id="A0A8J3JGK0"/>
<keyword evidence="2" id="KW-1185">Reference proteome</keyword>
<dbReference type="Proteomes" id="UP000601223">
    <property type="component" value="Unassembled WGS sequence"/>
</dbReference>
<proteinExistence type="predicted"/>
<sequence>MADEPEHEGIADVPAGTWIVVSGEQVGVGDAVTVDLGEPTRGVICDVDSTRGLPMVRVQGAATTDEPLVMTPGQIMGRATDGGRSGRG</sequence>
<dbReference type="EMBL" id="BONF01000034">
    <property type="protein sequence ID" value="GIF84186.1"/>
    <property type="molecule type" value="Genomic_DNA"/>
</dbReference>
<reference evidence="1 2" key="1">
    <citation type="submission" date="2021-01" db="EMBL/GenBank/DDBJ databases">
        <title>Whole genome shotgun sequence of Catellatospora bangladeshensis NBRC 107357.</title>
        <authorList>
            <person name="Komaki H."/>
            <person name="Tamura T."/>
        </authorList>
    </citation>
    <scope>NUCLEOTIDE SEQUENCE [LARGE SCALE GENOMIC DNA]</scope>
    <source>
        <strain evidence="1 2">NBRC 107357</strain>
    </source>
</reference>
<accession>A0A8J3JGK0</accession>